<evidence type="ECO:0000313" key="2">
    <source>
        <dbReference type="Proteomes" id="UP000198833"/>
    </source>
</evidence>
<gene>
    <name evidence="1" type="ORF">SAMN04488558_10845</name>
</gene>
<dbReference type="Proteomes" id="UP000198833">
    <property type="component" value="Unassembled WGS sequence"/>
</dbReference>
<dbReference type="RefSeq" id="WP_092572197.1">
    <property type="nucleotide sequence ID" value="NZ_FOEN01000008.1"/>
</dbReference>
<dbReference type="Pfam" id="PF06923">
    <property type="entry name" value="GutM"/>
    <property type="match status" value="1"/>
</dbReference>
<accession>A0A1H9F3S6</accession>
<dbReference type="STRING" id="89093.SAMN04488558_10845"/>
<protein>
    <submittedName>
        <fullName evidence="1">DNA-binding transcriptional regulator of glucitol operon</fullName>
    </submittedName>
</protein>
<keyword evidence="1" id="KW-0238">DNA-binding</keyword>
<evidence type="ECO:0000313" key="1">
    <source>
        <dbReference type="EMBL" id="SEQ31868.1"/>
    </source>
</evidence>
<sequence>MSYLWMLGIFGLCAYGLQFYLGLRQINHFNAVYKSLRQQGRVVIGRKVGRLRAGTIVLFLIDSEDRILACRLMQGVSVIAKFKDIPAYVGQDMHFIDRKHPLVQKENKLTQLAMENARDIFVMHAAGLPVDTQPQASWNIVDQAKLFLQQIIYKVKGVKQHASNR</sequence>
<dbReference type="GO" id="GO:0003677">
    <property type="term" value="F:DNA binding"/>
    <property type="evidence" value="ECO:0007669"/>
    <property type="project" value="UniProtKB-KW"/>
</dbReference>
<dbReference type="InterPro" id="IPR009693">
    <property type="entry name" value="Glucitol_operon_activator"/>
</dbReference>
<name>A0A1H9F3S6_9LACT</name>
<dbReference type="AlphaFoldDB" id="A0A1H9F3S6"/>
<organism evidence="1 2">
    <name type="scientific">Ignavigranum ruoffiae</name>
    <dbReference type="NCBI Taxonomy" id="89093"/>
    <lineage>
        <taxon>Bacteria</taxon>
        <taxon>Bacillati</taxon>
        <taxon>Bacillota</taxon>
        <taxon>Bacilli</taxon>
        <taxon>Lactobacillales</taxon>
        <taxon>Aerococcaceae</taxon>
        <taxon>Ignavigranum</taxon>
    </lineage>
</organism>
<proteinExistence type="predicted"/>
<keyword evidence="2" id="KW-1185">Reference proteome</keyword>
<dbReference type="EMBL" id="FOEN01000008">
    <property type="protein sequence ID" value="SEQ31868.1"/>
    <property type="molecule type" value="Genomic_DNA"/>
</dbReference>
<reference evidence="1 2" key="1">
    <citation type="submission" date="2016-10" db="EMBL/GenBank/DDBJ databases">
        <authorList>
            <person name="de Groot N.N."/>
        </authorList>
    </citation>
    <scope>NUCLEOTIDE SEQUENCE [LARGE SCALE GENOMIC DNA]</scope>
    <source>
        <strain evidence="1 2">DSM 15695</strain>
    </source>
</reference>
<dbReference type="PIRSF" id="PIRSF011474">
    <property type="entry name" value="Glucitol_operon_activator"/>
    <property type="match status" value="1"/>
</dbReference>
<dbReference type="OrthoDB" id="9096700at2"/>